<dbReference type="GO" id="GO:0016747">
    <property type="term" value="F:acyltransferase activity, transferring groups other than amino-acyl groups"/>
    <property type="evidence" value="ECO:0007669"/>
    <property type="project" value="InterPro"/>
</dbReference>
<evidence type="ECO:0000259" key="1">
    <source>
        <dbReference type="PROSITE" id="PS51186"/>
    </source>
</evidence>
<reference evidence="2 3" key="1">
    <citation type="submission" date="2011-05" db="EMBL/GenBank/DDBJ databases">
        <title>Whole genome sequence of Microlunatus phosphovorus NM-1.</title>
        <authorList>
            <person name="Hosoyama A."/>
            <person name="Sasaki K."/>
            <person name="Harada T."/>
            <person name="Igarashi R."/>
            <person name="Kawakoshi A."/>
            <person name="Sasagawa M."/>
            <person name="Fukada J."/>
            <person name="Nakamura S."/>
            <person name="Katano Y."/>
            <person name="Hanada S."/>
            <person name="Kamagata Y."/>
            <person name="Nakamura N."/>
            <person name="Yamazaki S."/>
            <person name="Fujita N."/>
        </authorList>
    </citation>
    <scope>NUCLEOTIDE SEQUENCE [LARGE SCALE GENOMIC DNA]</scope>
    <source>
        <strain evidence="3">ATCC 700054 / DSM 10555 / JCM 9379 / NBRC 101784 / NCIMB 13414 / VKM Ac-1990 / NM-1</strain>
    </source>
</reference>
<dbReference type="RefSeq" id="WP_013865538.1">
    <property type="nucleotide sequence ID" value="NC_015635.1"/>
</dbReference>
<dbReference type="STRING" id="1032480.MLP_46950"/>
<dbReference type="HOGENOM" id="CLU_013985_34_10_11"/>
<dbReference type="Pfam" id="PF00583">
    <property type="entry name" value="Acetyltransf_1"/>
    <property type="match status" value="1"/>
</dbReference>
<gene>
    <name evidence="2" type="ordered locus">MLP_46950</name>
</gene>
<name>F5XEG1_MICPN</name>
<organism evidence="2 3">
    <name type="scientific">Microlunatus phosphovorus (strain ATCC 700054 / DSM 10555 / JCM 9379 / NBRC 101784 / NCIMB 13414 / VKM Ac-1990 / NM-1)</name>
    <dbReference type="NCBI Taxonomy" id="1032480"/>
    <lineage>
        <taxon>Bacteria</taxon>
        <taxon>Bacillati</taxon>
        <taxon>Actinomycetota</taxon>
        <taxon>Actinomycetes</taxon>
        <taxon>Propionibacteriales</taxon>
        <taxon>Propionibacteriaceae</taxon>
        <taxon>Microlunatus</taxon>
    </lineage>
</organism>
<keyword evidence="3" id="KW-1185">Reference proteome</keyword>
<dbReference type="AlphaFoldDB" id="F5XEG1"/>
<proteinExistence type="predicted"/>
<dbReference type="PANTHER" id="PTHR43072">
    <property type="entry name" value="N-ACETYLTRANSFERASE"/>
    <property type="match status" value="1"/>
</dbReference>
<accession>F5XEG1</accession>
<dbReference type="InterPro" id="IPR000182">
    <property type="entry name" value="GNAT_dom"/>
</dbReference>
<dbReference type="EMBL" id="AP012204">
    <property type="protein sequence ID" value="BAK37709.1"/>
    <property type="molecule type" value="Genomic_DNA"/>
</dbReference>
<sequence length="148" mass="16331">MPAYVEVLMEVLVRAAAAEDSEQVWPLAHDLATSYVVDPGAFTATFERLVERSDALLLVAVADGQVVGYLLAQQHHTFHANRSVVRVEEVMVSEVRRGRGVGRALMTKVEGWARDREAAYIALATRRAADFYATLGYEASATYFKLAL</sequence>
<evidence type="ECO:0000313" key="2">
    <source>
        <dbReference type="EMBL" id="BAK37709.1"/>
    </source>
</evidence>
<dbReference type="SUPFAM" id="SSF55729">
    <property type="entry name" value="Acyl-CoA N-acyltransferases (Nat)"/>
    <property type="match status" value="1"/>
</dbReference>
<dbReference type="KEGG" id="mph:MLP_46950"/>
<dbReference type="eggNOG" id="COG0456">
    <property type="taxonomic scope" value="Bacteria"/>
</dbReference>
<protein>
    <recommendedName>
        <fullName evidence="1">N-acetyltransferase domain-containing protein</fullName>
    </recommendedName>
</protein>
<dbReference type="PROSITE" id="PS51186">
    <property type="entry name" value="GNAT"/>
    <property type="match status" value="1"/>
</dbReference>
<dbReference type="Gene3D" id="3.40.630.30">
    <property type="match status" value="1"/>
</dbReference>
<feature type="domain" description="N-acetyltransferase" evidence="1">
    <location>
        <begin position="11"/>
        <end position="148"/>
    </location>
</feature>
<dbReference type="InterPro" id="IPR016181">
    <property type="entry name" value="Acyl_CoA_acyltransferase"/>
</dbReference>
<dbReference type="CDD" id="cd04301">
    <property type="entry name" value="NAT_SF"/>
    <property type="match status" value="1"/>
</dbReference>
<dbReference type="Proteomes" id="UP000007947">
    <property type="component" value="Chromosome"/>
</dbReference>
<evidence type="ECO:0000313" key="3">
    <source>
        <dbReference type="Proteomes" id="UP000007947"/>
    </source>
</evidence>